<dbReference type="PANTHER" id="PTHR45845">
    <property type="entry name" value="RHO GUANINE NUCLEOTIDE EXCHANGE FACTOR-RELATED"/>
    <property type="match status" value="1"/>
</dbReference>
<dbReference type="Gene3D" id="1.20.58.60">
    <property type="match status" value="1"/>
</dbReference>
<accession>A0A8D8TTL1</accession>
<dbReference type="GO" id="GO:0005085">
    <property type="term" value="F:guanyl-nucleotide exchange factor activity"/>
    <property type="evidence" value="ECO:0007669"/>
    <property type="project" value="UniProtKB-KW"/>
</dbReference>
<evidence type="ECO:0000259" key="4">
    <source>
        <dbReference type="PROSITE" id="PS50003"/>
    </source>
</evidence>
<feature type="domain" description="PH" evidence="4">
    <location>
        <begin position="957"/>
        <end position="1067"/>
    </location>
</feature>
<dbReference type="SUPFAM" id="SSF48065">
    <property type="entry name" value="DBL homology domain (DH-domain)"/>
    <property type="match status" value="1"/>
</dbReference>
<dbReference type="InterPro" id="IPR000219">
    <property type="entry name" value="DH_dom"/>
</dbReference>
<feature type="region of interest" description="Disordered" evidence="3">
    <location>
        <begin position="1117"/>
        <end position="1204"/>
    </location>
</feature>
<feature type="domain" description="DH" evidence="5">
    <location>
        <begin position="769"/>
        <end position="945"/>
    </location>
</feature>
<keyword evidence="1" id="KW-0597">Phosphoprotein</keyword>
<evidence type="ECO:0000313" key="6">
    <source>
        <dbReference type="EMBL" id="CAG6694540.1"/>
    </source>
</evidence>
<keyword evidence="2" id="KW-0344">Guanine-nucleotide releasing factor</keyword>
<dbReference type="InterPro" id="IPR035899">
    <property type="entry name" value="DBL_dom_sf"/>
</dbReference>
<dbReference type="Gene3D" id="1.20.900.10">
    <property type="entry name" value="Dbl homology (DH) domain"/>
    <property type="match status" value="1"/>
</dbReference>
<dbReference type="InterPro" id="IPR001331">
    <property type="entry name" value="GDS_CDC24_CS"/>
</dbReference>
<feature type="compositionally biased region" description="Pro residues" evidence="3">
    <location>
        <begin position="635"/>
        <end position="647"/>
    </location>
</feature>
<dbReference type="SMART" id="SM00233">
    <property type="entry name" value="PH"/>
    <property type="match status" value="1"/>
</dbReference>
<protein>
    <submittedName>
        <fullName evidence="6">Pleckstrin homology domain-containing family G member 4B</fullName>
    </submittedName>
</protein>
<dbReference type="Pfam" id="PF00621">
    <property type="entry name" value="RhoGEF"/>
    <property type="match status" value="1"/>
</dbReference>
<dbReference type="PROSITE" id="PS50003">
    <property type="entry name" value="PH_DOMAIN"/>
    <property type="match status" value="1"/>
</dbReference>
<evidence type="ECO:0000256" key="1">
    <source>
        <dbReference type="ARBA" id="ARBA00022553"/>
    </source>
</evidence>
<evidence type="ECO:0000259" key="5">
    <source>
        <dbReference type="PROSITE" id="PS50010"/>
    </source>
</evidence>
<dbReference type="CDD" id="cd13242">
    <property type="entry name" value="PH_puratrophin-1"/>
    <property type="match status" value="1"/>
</dbReference>
<name>A0A8D8TTL1_9HEMI</name>
<dbReference type="FunFam" id="2.30.29.30:FF:000078">
    <property type="entry name" value="Guanine nucleotide exchange factor DBS"/>
    <property type="match status" value="1"/>
</dbReference>
<feature type="region of interest" description="Disordered" evidence="3">
    <location>
        <begin position="616"/>
        <end position="651"/>
    </location>
</feature>
<sequence>MSVLDLASQPAPPMEKTQDYAVEDLCNVELVNDLCSLITSVDHAIERVALDDLAFPCPSCQQCILQSADEDYAKCECEGPNRTEKQTKIISQSHESIPHIDSDEESIPDNDRSIMGARKLDEFKHPTSISEIPEHLLMSGIHFPGIHDTSGRSVIVYDATSVAKSGLDTSDIGKVILYYVSLPVRPERTKHGITLLVLSGLPGDATYDHLDKALTFLESKVLIACLLVWRKTASGPRVTEAHRQRLQRSNSNVLPNSKIEYQVLDDIEGLRHYLDEEQTPAECGGPTSHDQLEWVEFYKEYEPFLSQCHGCGRSLVTTMADIRDVSATPESDRRSLVTSHRAICRVLTDPALCKLRRDGHRTLTQLEERAHWLPYSEDVKICVERADRLFAEVERGSKRLEQLCQKRKEKIREQQRMKALHTETTEVLSWLKCKGATTLKRHTSLASTLPALKAQEQDFEKFYFISMRNLDKAGDLLEECGGSPSGTLSGGGLKDLARNLKQHLRGFSERLEDTRERLEDTSRCYYLLDRAYEWALEAMKYISRVKPEDQTSNEPTVKQLRQYLMAHPPLTSEHFTEMITLAKKLSNDKLIEQCKVAQCRCEETLDQIRTYLGSDSTQQWNTSTPLPSRRKSLPAPSPSPTPAPPSHHTPSNACPCWDPGDSPLPSPSIPEECYCRTGNHTSHPLQRSCTWQYPTENYDEEEDKVSSVGNTTEGSDTGKSGEDCEDTSDNSLNKPVPPVSVNSHLHYSQLSLDLDSSTCGVQTLKTQKNLLFIMREMIQTERDYVKSLEYVILNYIPELSREDIPQALRGQRNVIFGNIEKIYEFHSQHFLLELEQCAALPLSVGQCFLNHENKFYLYALYNKNKPKSDSLMTEYGSAFFKTKQVELADRMDLASYLLKPVQRMGKYALLLQQLMKASRQDVKDIKDIQEAESMVRFQLRHGNDLLAMDSLRECDVNLKEQGRLLRQNEFIVSQGKGKKCLRHVFLFEELILFSKARRFPDRKNLDLYIYKHSMKMSDIGITAQIGDSSTKFEIWFRKRKPNETFTLQSMSEDIKQAWADELSNLLWKQALRNRAMRYQEMSSMGIGNKPCLDIRPSADQISDRSISITQLNKTTPKFRNSIAVMPGSDTHSSGGPRTRPHSIISLSSSSGGSSSGSVGGGGPHKTSQCSSAESGIVTDWHTTRSNSSVTSDSTSPSHQVSVKL</sequence>
<feature type="region of interest" description="Disordered" evidence="3">
    <location>
        <begin position="699"/>
        <end position="738"/>
    </location>
</feature>
<reference evidence="6" key="1">
    <citation type="submission" date="2021-05" db="EMBL/GenBank/DDBJ databases">
        <authorList>
            <person name="Alioto T."/>
            <person name="Alioto T."/>
            <person name="Gomez Garrido J."/>
        </authorList>
    </citation>
    <scope>NUCLEOTIDE SEQUENCE</scope>
</reference>
<dbReference type="SUPFAM" id="SSF50729">
    <property type="entry name" value="PH domain-like"/>
    <property type="match status" value="1"/>
</dbReference>
<proteinExistence type="predicted"/>
<dbReference type="GO" id="GO:0035556">
    <property type="term" value="P:intracellular signal transduction"/>
    <property type="evidence" value="ECO:0007669"/>
    <property type="project" value="InterPro"/>
</dbReference>
<dbReference type="InterPro" id="IPR052231">
    <property type="entry name" value="Rho_GEF_signaling-related"/>
</dbReference>
<dbReference type="PROSITE" id="PS50010">
    <property type="entry name" value="DH_2"/>
    <property type="match status" value="1"/>
</dbReference>
<feature type="compositionally biased region" description="Polar residues" evidence="3">
    <location>
        <begin position="707"/>
        <end position="718"/>
    </location>
</feature>
<dbReference type="EMBL" id="HBUF01318813">
    <property type="protein sequence ID" value="CAG6694540.1"/>
    <property type="molecule type" value="Transcribed_RNA"/>
</dbReference>
<evidence type="ECO:0000256" key="3">
    <source>
        <dbReference type="SAM" id="MobiDB-lite"/>
    </source>
</evidence>
<dbReference type="PANTHER" id="PTHR45845:SF3">
    <property type="entry name" value="PURATROPHIN-1-LIKE, ISOFORM A"/>
    <property type="match status" value="1"/>
</dbReference>
<feature type="compositionally biased region" description="Polar residues" evidence="3">
    <location>
        <begin position="616"/>
        <end position="626"/>
    </location>
</feature>
<dbReference type="AlphaFoldDB" id="A0A8D8TTL1"/>
<dbReference type="InterPro" id="IPR055251">
    <property type="entry name" value="SOS1_NGEF_PH"/>
</dbReference>
<dbReference type="InterPro" id="IPR001849">
    <property type="entry name" value="PH_domain"/>
</dbReference>
<feature type="compositionally biased region" description="Gly residues" evidence="3">
    <location>
        <begin position="1153"/>
        <end position="1163"/>
    </location>
</feature>
<feature type="compositionally biased region" description="Low complexity" evidence="3">
    <location>
        <begin position="1142"/>
        <end position="1152"/>
    </location>
</feature>
<feature type="compositionally biased region" description="Low complexity" evidence="3">
    <location>
        <begin position="1183"/>
        <end position="1197"/>
    </location>
</feature>
<dbReference type="InterPro" id="IPR011993">
    <property type="entry name" value="PH-like_dom_sf"/>
</dbReference>
<dbReference type="PROSITE" id="PS00741">
    <property type="entry name" value="DH_1"/>
    <property type="match status" value="1"/>
</dbReference>
<evidence type="ECO:0000256" key="2">
    <source>
        <dbReference type="ARBA" id="ARBA00022658"/>
    </source>
</evidence>
<dbReference type="CDD" id="cd00160">
    <property type="entry name" value="RhoGEF"/>
    <property type="match status" value="1"/>
</dbReference>
<dbReference type="Pfam" id="PF22697">
    <property type="entry name" value="SOS1_NGEF_PH"/>
    <property type="match status" value="1"/>
</dbReference>
<organism evidence="6">
    <name type="scientific">Cacopsylla melanoneura</name>
    <dbReference type="NCBI Taxonomy" id="428564"/>
    <lineage>
        <taxon>Eukaryota</taxon>
        <taxon>Metazoa</taxon>
        <taxon>Ecdysozoa</taxon>
        <taxon>Arthropoda</taxon>
        <taxon>Hexapoda</taxon>
        <taxon>Insecta</taxon>
        <taxon>Pterygota</taxon>
        <taxon>Neoptera</taxon>
        <taxon>Paraneoptera</taxon>
        <taxon>Hemiptera</taxon>
        <taxon>Sternorrhyncha</taxon>
        <taxon>Psylloidea</taxon>
        <taxon>Psyllidae</taxon>
        <taxon>Psyllinae</taxon>
        <taxon>Cacopsylla</taxon>
    </lineage>
</organism>
<dbReference type="SMART" id="SM00325">
    <property type="entry name" value="RhoGEF"/>
    <property type="match status" value="1"/>
</dbReference>
<dbReference type="Gene3D" id="2.30.29.30">
    <property type="entry name" value="Pleckstrin-homology domain (PH domain)/Phosphotyrosine-binding domain (PTB)"/>
    <property type="match status" value="1"/>
</dbReference>